<sequence>MLGPVDSDTLVLPSYHAMVIALASDNADLRTRTIG</sequence>
<evidence type="ECO:0000313" key="2">
    <source>
        <dbReference type="Proteomes" id="UP000672032"/>
    </source>
</evidence>
<organism evidence="1 2">
    <name type="scientific">Monilinia vaccinii-corymbosi</name>
    <dbReference type="NCBI Taxonomy" id="61207"/>
    <lineage>
        <taxon>Eukaryota</taxon>
        <taxon>Fungi</taxon>
        <taxon>Dikarya</taxon>
        <taxon>Ascomycota</taxon>
        <taxon>Pezizomycotina</taxon>
        <taxon>Leotiomycetes</taxon>
        <taxon>Helotiales</taxon>
        <taxon>Sclerotiniaceae</taxon>
        <taxon>Monilinia</taxon>
    </lineage>
</organism>
<gene>
    <name evidence="1" type="ORF">DSL72_006482</name>
</gene>
<dbReference type="Proteomes" id="UP000672032">
    <property type="component" value="Chromosome 7"/>
</dbReference>
<dbReference type="AlphaFoldDB" id="A0A8A3PMC1"/>
<proteinExistence type="predicted"/>
<name>A0A8A3PMC1_9HELO</name>
<dbReference type="EMBL" id="CP063411">
    <property type="protein sequence ID" value="QSZ36602.1"/>
    <property type="molecule type" value="Genomic_DNA"/>
</dbReference>
<protein>
    <submittedName>
        <fullName evidence="1">Uncharacterized protein</fullName>
    </submittedName>
</protein>
<accession>A0A8A3PMC1</accession>
<keyword evidence="2" id="KW-1185">Reference proteome</keyword>
<evidence type="ECO:0000313" key="1">
    <source>
        <dbReference type="EMBL" id="QSZ36602.1"/>
    </source>
</evidence>
<reference evidence="1" key="1">
    <citation type="submission" date="2020-10" db="EMBL/GenBank/DDBJ databases">
        <title>Genome Sequence of Monilinia vaccinii-corymbosi Sheds Light on Mummy Berry Disease Infection of Blueberry and Mating Type.</title>
        <authorList>
            <person name="Yow A.G."/>
            <person name="Zhang Y."/>
            <person name="Bansal K."/>
            <person name="Eacker S.M."/>
            <person name="Sullivan S."/>
            <person name="Liachko I."/>
            <person name="Cubeta M.A."/>
            <person name="Rollins J.A."/>
            <person name="Ashrafi H."/>
        </authorList>
    </citation>
    <scope>NUCLEOTIDE SEQUENCE</scope>
    <source>
        <strain evidence="1">RL-1</strain>
    </source>
</reference>